<dbReference type="EMBL" id="CAKOGL010000012">
    <property type="protein sequence ID" value="CAH2092807.1"/>
    <property type="molecule type" value="Genomic_DNA"/>
</dbReference>
<comment type="caution">
    <text evidence="1">The sequence shown here is derived from an EMBL/GenBank/DDBJ whole genome shotgun (WGS) entry which is preliminary data.</text>
</comment>
<keyword evidence="2" id="KW-1185">Reference proteome</keyword>
<name>A0AAU9U3U4_EUPED</name>
<dbReference type="AlphaFoldDB" id="A0AAU9U3U4"/>
<sequence>MDHLSEGLKSCFSDSKIAADLAIKRGNCIATVKNVIGESQKEYLENFLKRQKFSVLANESTDIATDITYIRYHDKNCIKNYSLPMAIGAFAQER</sequence>
<proteinExistence type="predicted"/>
<gene>
    <name evidence="1" type="ORF">EEDITHA_LOCUS8532</name>
</gene>
<accession>A0AAU9U3U4</accession>
<protein>
    <recommendedName>
        <fullName evidence="3">Transposase</fullName>
    </recommendedName>
</protein>
<evidence type="ECO:0000313" key="1">
    <source>
        <dbReference type="EMBL" id="CAH2092807.1"/>
    </source>
</evidence>
<organism evidence="1 2">
    <name type="scientific">Euphydryas editha</name>
    <name type="common">Edith's checkerspot</name>
    <dbReference type="NCBI Taxonomy" id="104508"/>
    <lineage>
        <taxon>Eukaryota</taxon>
        <taxon>Metazoa</taxon>
        <taxon>Ecdysozoa</taxon>
        <taxon>Arthropoda</taxon>
        <taxon>Hexapoda</taxon>
        <taxon>Insecta</taxon>
        <taxon>Pterygota</taxon>
        <taxon>Neoptera</taxon>
        <taxon>Endopterygota</taxon>
        <taxon>Lepidoptera</taxon>
        <taxon>Glossata</taxon>
        <taxon>Ditrysia</taxon>
        <taxon>Papilionoidea</taxon>
        <taxon>Nymphalidae</taxon>
        <taxon>Nymphalinae</taxon>
        <taxon>Euphydryas</taxon>
    </lineage>
</organism>
<dbReference type="Proteomes" id="UP001153954">
    <property type="component" value="Unassembled WGS sequence"/>
</dbReference>
<reference evidence="1" key="1">
    <citation type="submission" date="2022-03" db="EMBL/GenBank/DDBJ databases">
        <authorList>
            <person name="Tunstrom K."/>
        </authorList>
    </citation>
    <scope>NUCLEOTIDE SEQUENCE</scope>
</reference>
<evidence type="ECO:0008006" key="3">
    <source>
        <dbReference type="Google" id="ProtNLM"/>
    </source>
</evidence>
<evidence type="ECO:0000313" key="2">
    <source>
        <dbReference type="Proteomes" id="UP001153954"/>
    </source>
</evidence>